<accession>A0A7X1LTG5</accession>
<protein>
    <submittedName>
        <fullName evidence="3">Transcriptional regulator</fullName>
    </submittedName>
</protein>
<dbReference type="EMBL" id="JACMHY010000013">
    <property type="protein sequence ID" value="MBC2868732.1"/>
    <property type="molecule type" value="Genomic_DNA"/>
</dbReference>
<feature type="compositionally biased region" description="Basic and acidic residues" evidence="1">
    <location>
        <begin position="30"/>
        <end position="39"/>
    </location>
</feature>
<sequence>MSRGRGAYRGRWSRRQPRRPAGRSRRGGRRHEMSDAIRDTTARRVRHFVDAGYPDAGPVEAAVEGAVYRLGDGTVAKVWERRRGSELRRMQRFYADAAAHLPFASPEILAVEDIDGVPMTVERELTGEPLAGRIRTDDPDEVLPEAVDCLVGVLRALADAHDVDEVKHLPVLDEERPLWEGHTTFGSALAGLVDRRVSRCADRLSTHVRDFDDTRARLLRKLRSLPRTDEVVVHGDVFPETVLVDDDLRPLALVDYGFLSTGGDPRFDAAVAAAIFPAGTEHAPEITRQLTTRFADEFGYAVDDLLLYRAAYAMATSDAFAPGGGDEHFAWCVTVLEDLAVAESLHR</sequence>
<dbReference type="InterPro" id="IPR011009">
    <property type="entry name" value="Kinase-like_dom_sf"/>
</dbReference>
<reference evidence="3 4" key="1">
    <citation type="submission" date="2020-08" db="EMBL/GenBank/DDBJ databases">
        <title>Whole-Genome Sequence of French Clinical Streptomyces mexicanus Strain Q0842.</title>
        <authorList>
            <person name="Boxberger M."/>
            <person name="La Scola B."/>
        </authorList>
    </citation>
    <scope>NUCLEOTIDE SEQUENCE [LARGE SCALE GENOMIC DNA]</scope>
    <source>
        <strain evidence="3 4">Marseille-Q0842</strain>
    </source>
</reference>
<gene>
    <name evidence="3" type="ORF">H1R13_28345</name>
</gene>
<name>A0A7X1LTG5_9ACTN</name>
<dbReference type="InterPro" id="IPR002575">
    <property type="entry name" value="Aminoglycoside_PTrfase"/>
</dbReference>
<keyword evidence="4" id="KW-1185">Reference proteome</keyword>
<feature type="region of interest" description="Disordered" evidence="1">
    <location>
        <begin position="1"/>
        <end position="39"/>
    </location>
</feature>
<dbReference type="Gene3D" id="3.90.1200.10">
    <property type="match status" value="1"/>
</dbReference>
<proteinExistence type="predicted"/>
<dbReference type="AlphaFoldDB" id="A0A7X1LTG5"/>
<evidence type="ECO:0000259" key="2">
    <source>
        <dbReference type="Pfam" id="PF01636"/>
    </source>
</evidence>
<dbReference type="SUPFAM" id="SSF56112">
    <property type="entry name" value="Protein kinase-like (PK-like)"/>
    <property type="match status" value="1"/>
</dbReference>
<dbReference type="Pfam" id="PF01636">
    <property type="entry name" value="APH"/>
    <property type="match status" value="1"/>
</dbReference>
<evidence type="ECO:0000313" key="3">
    <source>
        <dbReference type="EMBL" id="MBC2868732.1"/>
    </source>
</evidence>
<organism evidence="3 4">
    <name type="scientific">Streptomyces mexicanus</name>
    <dbReference type="NCBI Taxonomy" id="178566"/>
    <lineage>
        <taxon>Bacteria</taxon>
        <taxon>Bacillati</taxon>
        <taxon>Actinomycetota</taxon>
        <taxon>Actinomycetes</taxon>
        <taxon>Kitasatosporales</taxon>
        <taxon>Streptomycetaceae</taxon>
        <taxon>Streptomyces</taxon>
    </lineage>
</organism>
<feature type="compositionally biased region" description="Basic residues" evidence="1">
    <location>
        <begin position="1"/>
        <end position="29"/>
    </location>
</feature>
<feature type="domain" description="Aminoglycoside phosphotransferase" evidence="2">
    <location>
        <begin position="59"/>
        <end position="279"/>
    </location>
</feature>
<dbReference type="Proteomes" id="UP000517694">
    <property type="component" value="Unassembled WGS sequence"/>
</dbReference>
<dbReference type="OrthoDB" id="4020008at2"/>
<evidence type="ECO:0000313" key="4">
    <source>
        <dbReference type="Proteomes" id="UP000517694"/>
    </source>
</evidence>
<evidence type="ECO:0000256" key="1">
    <source>
        <dbReference type="SAM" id="MobiDB-lite"/>
    </source>
</evidence>
<comment type="caution">
    <text evidence="3">The sequence shown here is derived from an EMBL/GenBank/DDBJ whole genome shotgun (WGS) entry which is preliminary data.</text>
</comment>